<comment type="caution">
    <text evidence="3">The sequence shown here is derived from an EMBL/GenBank/DDBJ whole genome shotgun (WGS) entry which is preliminary data.</text>
</comment>
<dbReference type="RefSeq" id="WP_067634373.1">
    <property type="nucleotide sequence ID" value="NZ_JAAXPI010000001.1"/>
</dbReference>
<accession>A0A846YW46</accession>
<evidence type="ECO:0000256" key="1">
    <source>
        <dbReference type="SAM" id="MobiDB-lite"/>
    </source>
</evidence>
<gene>
    <name evidence="3" type="ORF">HGB48_01625</name>
</gene>
<reference evidence="3 4" key="1">
    <citation type="submission" date="2020-04" db="EMBL/GenBank/DDBJ databases">
        <title>MicrobeNet Type strains.</title>
        <authorList>
            <person name="Nicholson A.C."/>
        </authorList>
    </citation>
    <scope>NUCLEOTIDE SEQUENCE [LARGE SCALE GENOMIC DNA]</scope>
    <source>
        <strain evidence="3 4">ATCC BAA-277</strain>
    </source>
</reference>
<name>A0A846YW46_9ACTN</name>
<protein>
    <submittedName>
        <fullName evidence="3">Uncharacterized protein</fullName>
    </submittedName>
</protein>
<feature type="compositionally biased region" description="Polar residues" evidence="1">
    <location>
        <begin position="109"/>
        <end position="118"/>
    </location>
</feature>
<feature type="compositionally biased region" description="Gly residues" evidence="1">
    <location>
        <begin position="45"/>
        <end position="73"/>
    </location>
</feature>
<feature type="region of interest" description="Disordered" evidence="1">
    <location>
        <begin position="94"/>
        <end position="133"/>
    </location>
</feature>
<evidence type="ECO:0000256" key="2">
    <source>
        <dbReference type="SAM" id="SignalP"/>
    </source>
</evidence>
<evidence type="ECO:0000313" key="3">
    <source>
        <dbReference type="EMBL" id="NKZ02466.1"/>
    </source>
</evidence>
<feature type="chain" id="PRO_5033017153" evidence="2">
    <location>
        <begin position="22"/>
        <end position="133"/>
    </location>
</feature>
<dbReference type="AlphaFoldDB" id="A0A846YW46"/>
<feature type="region of interest" description="Disordered" evidence="1">
    <location>
        <begin position="23"/>
        <end position="82"/>
    </location>
</feature>
<proteinExistence type="predicted"/>
<dbReference type="Proteomes" id="UP000579250">
    <property type="component" value="Unassembled WGS sequence"/>
</dbReference>
<feature type="signal peptide" evidence="2">
    <location>
        <begin position="1"/>
        <end position="21"/>
    </location>
</feature>
<feature type="compositionally biased region" description="Low complexity" evidence="1">
    <location>
        <begin position="32"/>
        <end position="44"/>
    </location>
</feature>
<sequence length="133" mass="12590">MKNLLVIPAAIALTLSLSACGDSKDDAGGGSASPSAGTSAPATPSGGGGGGTITGNGGGTATNGGGGGGGGGSLTPAQRESLGKLRACMIKKGYDMPEIDPNNPVMAPKNTNGKSNEQVNKDAAECATQSQGG</sequence>
<keyword evidence="2" id="KW-0732">Signal</keyword>
<evidence type="ECO:0000313" key="4">
    <source>
        <dbReference type="Proteomes" id="UP000579250"/>
    </source>
</evidence>
<keyword evidence="4" id="KW-1185">Reference proteome</keyword>
<dbReference type="EMBL" id="JAAXPI010000001">
    <property type="protein sequence ID" value="NKZ02466.1"/>
    <property type="molecule type" value="Genomic_DNA"/>
</dbReference>
<organism evidence="3 4">
    <name type="scientific">Actinomadura latina</name>
    <dbReference type="NCBI Taxonomy" id="163603"/>
    <lineage>
        <taxon>Bacteria</taxon>
        <taxon>Bacillati</taxon>
        <taxon>Actinomycetota</taxon>
        <taxon>Actinomycetes</taxon>
        <taxon>Streptosporangiales</taxon>
        <taxon>Thermomonosporaceae</taxon>
        <taxon>Actinomadura</taxon>
    </lineage>
</organism>
<dbReference type="PROSITE" id="PS51257">
    <property type="entry name" value="PROKAR_LIPOPROTEIN"/>
    <property type="match status" value="1"/>
</dbReference>